<sequence>MSDSRFTVRQRHLVVGVTGLGLGDPDRVRCAAYDLRRPLPQEPQFTFTYREASAALHEARRQLPGLLRYAQLHRPVLRAAPVPPSPADRAAFTQLRRAFARRGERVPPHVHLYIDGPVITRAGPAGDLLSAALLADLNAHPALRLAAARHWPAQQDEWGTYHDVQFTPEGYPGGLSVLI</sequence>
<name>A0ABQ2JD05_9DEIO</name>
<evidence type="ECO:0000313" key="2">
    <source>
        <dbReference type="Proteomes" id="UP000645517"/>
    </source>
</evidence>
<proteinExistence type="predicted"/>
<protein>
    <submittedName>
        <fullName evidence="1">Uncharacterized protein</fullName>
    </submittedName>
</protein>
<dbReference type="EMBL" id="BMOR01000016">
    <property type="protein sequence ID" value="GGN42790.1"/>
    <property type="molecule type" value="Genomic_DNA"/>
</dbReference>
<accession>A0ABQ2JD05</accession>
<gene>
    <name evidence="1" type="ORF">GCM10010842_29570</name>
</gene>
<comment type="caution">
    <text evidence="1">The sequence shown here is derived from an EMBL/GenBank/DDBJ whole genome shotgun (WGS) entry which is preliminary data.</text>
</comment>
<keyword evidence="2" id="KW-1185">Reference proteome</keyword>
<reference evidence="2" key="1">
    <citation type="journal article" date="2019" name="Int. J. Syst. Evol. Microbiol.">
        <title>The Global Catalogue of Microorganisms (GCM) 10K type strain sequencing project: providing services to taxonomists for standard genome sequencing and annotation.</title>
        <authorList>
            <consortium name="The Broad Institute Genomics Platform"/>
            <consortium name="The Broad Institute Genome Sequencing Center for Infectious Disease"/>
            <person name="Wu L."/>
            <person name="Ma J."/>
        </authorList>
    </citation>
    <scope>NUCLEOTIDE SEQUENCE [LARGE SCALE GENOMIC DNA]</scope>
    <source>
        <strain evidence="2">JCM 16918</strain>
    </source>
</reference>
<dbReference type="RefSeq" id="WP_189058119.1">
    <property type="nucleotide sequence ID" value="NZ_BMOR01000016.1"/>
</dbReference>
<dbReference type="Proteomes" id="UP000645517">
    <property type="component" value="Unassembled WGS sequence"/>
</dbReference>
<evidence type="ECO:0000313" key="1">
    <source>
        <dbReference type="EMBL" id="GGN42790.1"/>
    </source>
</evidence>
<organism evidence="1 2">
    <name type="scientific">Deinococcus daejeonensis</name>
    <dbReference type="NCBI Taxonomy" id="1007098"/>
    <lineage>
        <taxon>Bacteria</taxon>
        <taxon>Thermotogati</taxon>
        <taxon>Deinococcota</taxon>
        <taxon>Deinococci</taxon>
        <taxon>Deinococcales</taxon>
        <taxon>Deinococcaceae</taxon>
        <taxon>Deinococcus</taxon>
    </lineage>
</organism>